<proteinExistence type="predicted"/>
<organism evidence="1 2">
    <name type="scientific">Handelsmanbacteria sp. (strain RIFCSPLOWO2_12_FULL_64_10)</name>
    <dbReference type="NCBI Taxonomy" id="1817868"/>
    <lineage>
        <taxon>Bacteria</taxon>
        <taxon>Candidatus Handelsmaniibacteriota</taxon>
    </lineage>
</organism>
<sequence length="76" mass="8175">MCYSVIFEPIQEPGFEGYYYAHIPALDLTAQGEGIAGALTAAQELVKAWITRKRARGEAIPVERGSVIASIEVPGP</sequence>
<accession>A0A1F6D4G2</accession>
<evidence type="ECO:0000313" key="1">
    <source>
        <dbReference type="EMBL" id="OGG56211.1"/>
    </source>
</evidence>
<evidence type="ECO:0000313" key="2">
    <source>
        <dbReference type="Proteomes" id="UP000178606"/>
    </source>
</evidence>
<name>A0A1F6D4G2_HANXR</name>
<dbReference type="AlphaFoldDB" id="A0A1F6D4G2"/>
<reference evidence="1 2" key="1">
    <citation type="journal article" date="2016" name="Nat. Commun.">
        <title>Thousands of microbial genomes shed light on interconnected biogeochemical processes in an aquifer system.</title>
        <authorList>
            <person name="Anantharaman K."/>
            <person name="Brown C.T."/>
            <person name="Hug L.A."/>
            <person name="Sharon I."/>
            <person name="Castelle C.J."/>
            <person name="Probst A.J."/>
            <person name="Thomas B.C."/>
            <person name="Singh A."/>
            <person name="Wilkins M.J."/>
            <person name="Karaoz U."/>
            <person name="Brodie E.L."/>
            <person name="Williams K.H."/>
            <person name="Hubbard S.S."/>
            <person name="Banfield J.F."/>
        </authorList>
    </citation>
    <scope>NUCLEOTIDE SEQUENCE [LARGE SCALE GENOMIC DNA]</scope>
    <source>
        <strain evidence="2">RIFCSPLOWO2_12_FULL_64_10</strain>
    </source>
</reference>
<gene>
    <name evidence="1" type="ORF">A3F84_05935</name>
</gene>
<dbReference type="EMBL" id="MFKF01000041">
    <property type="protein sequence ID" value="OGG56211.1"/>
    <property type="molecule type" value="Genomic_DNA"/>
</dbReference>
<dbReference type="Proteomes" id="UP000178606">
    <property type="component" value="Unassembled WGS sequence"/>
</dbReference>
<dbReference type="Gene3D" id="3.30.160.250">
    <property type="match status" value="1"/>
</dbReference>
<dbReference type="InterPro" id="IPR035069">
    <property type="entry name" value="TTHA1013/TTHA0281-like"/>
</dbReference>
<comment type="caution">
    <text evidence="1">The sequence shown here is derived from an EMBL/GenBank/DDBJ whole genome shotgun (WGS) entry which is preliminary data.</text>
</comment>
<protein>
    <recommendedName>
        <fullName evidence="3">HicB-like antitoxin of toxin-antitoxin system domain-containing protein</fullName>
    </recommendedName>
</protein>
<evidence type="ECO:0008006" key="3">
    <source>
        <dbReference type="Google" id="ProtNLM"/>
    </source>
</evidence>
<dbReference type="SUPFAM" id="SSF143100">
    <property type="entry name" value="TTHA1013/TTHA0281-like"/>
    <property type="match status" value="1"/>
</dbReference>